<dbReference type="Pfam" id="PF12732">
    <property type="entry name" value="YtxH"/>
    <property type="match status" value="1"/>
</dbReference>
<proteinExistence type="predicted"/>
<dbReference type="OrthoDB" id="965942at2"/>
<organism evidence="3 4">
    <name type="scientific">Siphonobacter aquaeclarae</name>
    <dbReference type="NCBI Taxonomy" id="563176"/>
    <lineage>
        <taxon>Bacteria</taxon>
        <taxon>Pseudomonadati</taxon>
        <taxon>Bacteroidota</taxon>
        <taxon>Cytophagia</taxon>
        <taxon>Cytophagales</taxon>
        <taxon>Cytophagaceae</taxon>
        <taxon>Siphonobacter</taxon>
    </lineage>
</organism>
<accession>A0A1G9MNI9</accession>
<feature type="transmembrane region" description="Helical" evidence="2">
    <location>
        <begin position="6"/>
        <end position="24"/>
    </location>
</feature>
<evidence type="ECO:0000256" key="2">
    <source>
        <dbReference type="SAM" id="Phobius"/>
    </source>
</evidence>
<reference evidence="3 4" key="1">
    <citation type="submission" date="2016-10" db="EMBL/GenBank/DDBJ databases">
        <authorList>
            <person name="de Groot N.N."/>
        </authorList>
    </citation>
    <scope>NUCLEOTIDE SEQUENCE [LARGE SCALE GENOMIC DNA]</scope>
    <source>
        <strain evidence="3 4">DSM 21668</strain>
    </source>
</reference>
<keyword evidence="2" id="KW-1133">Transmembrane helix</keyword>
<dbReference type="Proteomes" id="UP000198901">
    <property type="component" value="Unassembled WGS sequence"/>
</dbReference>
<protein>
    <submittedName>
        <fullName evidence="3">YtxH-like protein</fullName>
    </submittedName>
</protein>
<name>A0A1G9MNI9_9BACT</name>
<keyword evidence="2" id="KW-0812">Transmembrane</keyword>
<sequence>MSKRSLIGYAVAGAVGVFIGMMIAPEKGSKNFKKVKRLVNDWASRALDEIEARKEEVEAAAQDARDQAFELKGRAEAKAEDLVDDVRRTYEEARSRES</sequence>
<keyword evidence="4" id="KW-1185">Reference proteome</keyword>
<keyword evidence="2" id="KW-0472">Membrane</keyword>
<dbReference type="InterPro" id="IPR024623">
    <property type="entry name" value="YtxH"/>
</dbReference>
<dbReference type="EMBL" id="FNGS01000003">
    <property type="protein sequence ID" value="SDL75789.1"/>
    <property type="molecule type" value="Genomic_DNA"/>
</dbReference>
<feature type="coiled-coil region" evidence="1">
    <location>
        <begin position="40"/>
        <end position="96"/>
    </location>
</feature>
<evidence type="ECO:0000313" key="4">
    <source>
        <dbReference type="Proteomes" id="UP000198901"/>
    </source>
</evidence>
<evidence type="ECO:0000256" key="1">
    <source>
        <dbReference type="SAM" id="Coils"/>
    </source>
</evidence>
<evidence type="ECO:0000313" key="3">
    <source>
        <dbReference type="EMBL" id="SDL75789.1"/>
    </source>
</evidence>
<dbReference type="AlphaFoldDB" id="A0A1G9MNI9"/>
<dbReference type="RefSeq" id="WP_093200375.1">
    <property type="nucleotide sequence ID" value="NZ_FNGS01000003.1"/>
</dbReference>
<keyword evidence="1" id="KW-0175">Coiled coil</keyword>
<gene>
    <name evidence="3" type="ORF">SAMN04488090_1680</name>
</gene>